<sequence length="174" mass="18989">MILFILTTLAATLLSLMYIGQAQVKYLKDHWSELRCNPFYMPMASVVGVDPMSNFMKCTNKSFGDYAGAAMDPLHGQMSIVGDSLSSISGALSDMRGLFSNVRGGFGMVFQMVFGKIANLMSSMQYLMIRIQTLMGRIVGVFATIIYSFYTGMETGQSVWNGAPGKIVRGLGSL</sequence>
<reference evidence="2" key="1">
    <citation type="journal article" date="2020" name="Nature">
        <title>Giant virus diversity and host interactions through global metagenomics.</title>
        <authorList>
            <person name="Schulz F."/>
            <person name="Roux S."/>
            <person name="Paez-Espino D."/>
            <person name="Jungbluth S."/>
            <person name="Walsh D.A."/>
            <person name="Denef V.J."/>
            <person name="McMahon K.D."/>
            <person name="Konstantinidis K.T."/>
            <person name="Eloe-Fadrosh E.A."/>
            <person name="Kyrpides N.C."/>
            <person name="Woyke T."/>
        </authorList>
    </citation>
    <scope>NUCLEOTIDE SEQUENCE</scope>
    <source>
        <strain evidence="2">GVMAG-M-3300023179-99</strain>
    </source>
</reference>
<evidence type="ECO:0000256" key="1">
    <source>
        <dbReference type="SAM" id="Phobius"/>
    </source>
</evidence>
<evidence type="ECO:0000313" key="2">
    <source>
        <dbReference type="EMBL" id="QHT79310.1"/>
    </source>
</evidence>
<keyword evidence="1" id="KW-0472">Membrane</keyword>
<name>A0A6C0HG17_9ZZZZ</name>
<feature type="transmembrane region" description="Helical" evidence="1">
    <location>
        <begin position="102"/>
        <end position="122"/>
    </location>
</feature>
<dbReference type="EMBL" id="MN739947">
    <property type="protein sequence ID" value="QHT79310.1"/>
    <property type="molecule type" value="Genomic_DNA"/>
</dbReference>
<keyword evidence="1" id="KW-1133">Transmembrane helix</keyword>
<proteinExistence type="predicted"/>
<accession>A0A6C0HG17</accession>
<feature type="transmembrane region" description="Helical" evidence="1">
    <location>
        <begin position="134"/>
        <end position="150"/>
    </location>
</feature>
<dbReference type="AlphaFoldDB" id="A0A6C0HG17"/>
<protein>
    <submittedName>
        <fullName evidence="2">Uncharacterized protein</fullName>
    </submittedName>
</protein>
<organism evidence="2">
    <name type="scientific">viral metagenome</name>
    <dbReference type="NCBI Taxonomy" id="1070528"/>
    <lineage>
        <taxon>unclassified sequences</taxon>
        <taxon>metagenomes</taxon>
        <taxon>organismal metagenomes</taxon>
    </lineage>
</organism>
<keyword evidence="1" id="KW-0812">Transmembrane</keyword>